<sequence>MDRLSLQTMIFVSLFHNGHHAVNNLVMTSMNRFTVSAPLVSLLSNQIFLLYTREGESFPMGDFDTSKDYRIAGAILFPMALVGLTCNLGVVSFLRAMPSLRNSFGSLTLSQAIVDSIHQMLFAFYFAPTIYFRNKFMYSISDHLGFATLTAYQICCYSHVCISFNRFVAVCAPMSYARLFRKSVTLKIIALYWILGICHMTFMLRYVDCALYLPEGTWIFIFKDTPSCKIVMWYGDFLLNSISVIVVAIMDISSIARLHCYSVHLTDEVSVQRRKTKMNLTYQAALQGICFISELLTYFLLSGYSRNKWEAFALTSMSWCLVNGMDGLIVLVCNRDFRRQIKKMVKYRRHNHQVGTLSMATTTHPASCMATSSMHHHHNRN</sequence>
<dbReference type="PROSITE" id="PS50262">
    <property type="entry name" value="G_PROTEIN_RECEP_F1_2"/>
    <property type="match status" value="1"/>
</dbReference>
<dbReference type="CDD" id="cd00637">
    <property type="entry name" value="7tm_classA_rhodopsin-like"/>
    <property type="match status" value="1"/>
</dbReference>
<dbReference type="EnsemblMetazoa" id="PPA40649.1">
    <property type="protein sequence ID" value="PPA40649.1"/>
    <property type="gene ID" value="WBGene00279018"/>
</dbReference>
<dbReference type="PANTHER" id="PTHR23017">
    <property type="entry name" value="SERPENTINE RECEPTOR, CLASS X"/>
    <property type="match status" value="1"/>
</dbReference>
<accession>A0A2A6C3C8</accession>
<name>A0A2A6C3C8_PRIPA</name>
<proteinExistence type="predicted"/>
<keyword evidence="2" id="KW-0812">Transmembrane</keyword>
<dbReference type="AlphaFoldDB" id="A0A2A6C3C8"/>
<dbReference type="PANTHER" id="PTHR23017:SF44">
    <property type="entry name" value="G-PROTEIN COUPLED RECEPTORS FAMILY 1 PROFILE DOMAIN-CONTAINING PROTEIN"/>
    <property type="match status" value="1"/>
</dbReference>
<dbReference type="InterPro" id="IPR017452">
    <property type="entry name" value="GPCR_Rhodpsn_7TM"/>
</dbReference>
<accession>A0A8R1UWW2</accession>
<keyword evidence="6" id="KW-1185">Reference proteome</keyword>
<protein>
    <submittedName>
        <fullName evidence="5">Srx-54</fullName>
    </submittedName>
</protein>
<dbReference type="Pfam" id="PF10328">
    <property type="entry name" value="7TM_GPCR_Srx"/>
    <property type="match status" value="1"/>
</dbReference>
<dbReference type="GO" id="GO:0016020">
    <property type="term" value="C:membrane"/>
    <property type="evidence" value="ECO:0007669"/>
    <property type="project" value="UniProtKB-SubCell"/>
</dbReference>
<dbReference type="InterPro" id="IPR019430">
    <property type="entry name" value="7TM_GPCR_serpentine_rcpt_Srx"/>
</dbReference>
<comment type="subcellular location">
    <subcellularLocation>
        <location evidence="1">Membrane</location>
    </subcellularLocation>
</comment>
<evidence type="ECO:0000256" key="2">
    <source>
        <dbReference type="ARBA" id="ARBA00022692"/>
    </source>
</evidence>
<evidence type="ECO:0000256" key="3">
    <source>
        <dbReference type="ARBA" id="ARBA00022989"/>
    </source>
</evidence>
<evidence type="ECO:0000313" key="6">
    <source>
        <dbReference type="Proteomes" id="UP000005239"/>
    </source>
</evidence>
<gene>
    <name evidence="5" type="primary">WBGene00279018</name>
</gene>
<reference evidence="6" key="1">
    <citation type="journal article" date="2008" name="Nat. Genet.">
        <title>The Pristionchus pacificus genome provides a unique perspective on nematode lifestyle and parasitism.</title>
        <authorList>
            <person name="Dieterich C."/>
            <person name="Clifton S.W."/>
            <person name="Schuster L.N."/>
            <person name="Chinwalla A."/>
            <person name="Delehaunty K."/>
            <person name="Dinkelacker I."/>
            <person name="Fulton L."/>
            <person name="Fulton R."/>
            <person name="Godfrey J."/>
            <person name="Minx P."/>
            <person name="Mitreva M."/>
            <person name="Roeseler W."/>
            <person name="Tian H."/>
            <person name="Witte H."/>
            <person name="Yang S.P."/>
            <person name="Wilson R.K."/>
            <person name="Sommer R.J."/>
        </authorList>
    </citation>
    <scope>NUCLEOTIDE SEQUENCE [LARGE SCALE GENOMIC DNA]</scope>
    <source>
        <strain evidence="6">PS312</strain>
    </source>
</reference>
<keyword evidence="4" id="KW-0472">Membrane</keyword>
<dbReference type="Gene3D" id="1.20.1070.10">
    <property type="entry name" value="Rhodopsin 7-helix transmembrane proteins"/>
    <property type="match status" value="1"/>
</dbReference>
<evidence type="ECO:0000256" key="4">
    <source>
        <dbReference type="ARBA" id="ARBA00023136"/>
    </source>
</evidence>
<keyword evidence="3" id="KW-1133">Transmembrane helix</keyword>
<organism evidence="5 6">
    <name type="scientific">Pristionchus pacificus</name>
    <name type="common">Parasitic nematode worm</name>
    <dbReference type="NCBI Taxonomy" id="54126"/>
    <lineage>
        <taxon>Eukaryota</taxon>
        <taxon>Metazoa</taxon>
        <taxon>Ecdysozoa</taxon>
        <taxon>Nematoda</taxon>
        <taxon>Chromadorea</taxon>
        <taxon>Rhabditida</taxon>
        <taxon>Rhabditina</taxon>
        <taxon>Diplogasteromorpha</taxon>
        <taxon>Diplogasteroidea</taxon>
        <taxon>Neodiplogasteridae</taxon>
        <taxon>Pristionchus</taxon>
    </lineage>
</organism>
<evidence type="ECO:0000256" key="1">
    <source>
        <dbReference type="ARBA" id="ARBA00004370"/>
    </source>
</evidence>
<reference evidence="5" key="2">
    <citation type="submission" date="2022-06" db="UniProtKB">
        <authorList>
            <consortium name="EnsemblMetazoa"/>
        </authorList>
    </citation>
    <scope>IDENTIFICATION</scope>
    <source>
        <strain evidence="5">PS312</strain>
    </source>
</reference>
<dbReference type="SUPFAM" id="SSF81321">
    <property type="entry name" value="Family A G protein-coupled receptor-like"/>
    <property type="match status" value="1"/>
</dbReference>
<evidence type="ECO:0000313" key="5">
    <source>
        <dbReference type="EnsemblMetazoa" id="PPA40649.1"/>
    </source>
</evidence>
<dbReference type="Proteomes" id="UP000005239">
    <property type="component" value="Unassembled WGS sequence"/>
</dbReference>